<evidence type="ECO:0000313" key="2">
    <source>
        <dbReference type="EMBL" id="KAE9038641.1"/>
    </source>
</evidence>
<dbReference type="Proteomes" id="UP000429607">
    <property type="component" value="Unassembled WGS sequence"/>
</dbReference>
<name>A0A6A3N353_9STRA</name>
<dbReference type="EMBL" id="QXFT01000235">
    <property type="protein sequence ID" value="KAE9349978.1"/>
    <property type="molecule type" value="Genomic_DNA"/>
</dbReference>
<dbReference type="Proteomes" id="UP000434957">
    <property type="component" value="Unassembled WGS sequence"/>
</dbReference>
<proteinExistence type="predicted"/>
<evidence type="ECO:0000313" key="7">
    <source>
        <dbReference type="Proteomes" id="UP000435112"/>
    </source>
</evidence>
<gene>
    <name evidence="3" type="ORF">PR001_g5318</name>
    <name evidence="2" type="ORF">PR002_g5923</name>
    <name evidence="4" type="ORF">PR003_g5599</name>
</gene>
<dbReference type="OrthoDB" id="99844at2759"/>
<feature type="region of interest" description="Disordered" evidence="1">
    <location>
        <begin position="89"/>
        <end position="110"/>
    </location>
</feature>
<evidence type="ECO:0000313" key="3">
    <source>
        <dbReference type="EMBL" id="KAE9044533.1"/>
    </source>
</evidence>
<evidence type="ECO:0000256" key="1">
    <source>
        <dbReference type="SAM" id="MobiDB-lite"/>
    </source>
</evidence>
<keyword evidence="6" id="KW-1185">Reference proteome</keyword>
<evidence type="ECO:0000313" key="5">
    <source>
        <dbReference type="Proteomes" id="UP000429607"/>
    </source>
</evidence>
<evidence type="ECO:0000313" key="4">
    <source>
        <dbReference type="EMBL" id="KAE9349978.1"/>
    </source>
</evidence>
<comment type="caution">
    <text evidence="2">The sequence shown here is derived from an EMBL/GenBank/DDBJ whole genome shotgun (WGS) entry which is preliminary data.</text>
</comment>
<dbReference type="EMBL" id="QXFV01000236">
    <property type="protein sequence ID" value="KAE9044533.1"/>
    <property type="molecule type" value="Genomic_DNA"/>
</dbReference>
<dbReference type="AlphaFoldDB" id="A0A6A3N353"/>
<protein>
    <submittedName>
        <fullName evidence="2">Uncharacterized protein</fullName>
    </submittedName>
</protein>
<evidence type="ECO:0000313" key="6">
    <source>
        <dbReference type="Proteomes" id="UP000434957"/>
    </source>
</evidence>
<sequence length="110" mass="11762">MDVILSHFSASELRLKCLKAVEDELTHAEQQLRPSLVALKRALSVVQASRSMSRAPLVLVDESPGVANALTQLAAACNDVGALICEISRQVSSSDSDDASPLATDDEREE</sequence>
<dbReference type="EMBL" id="QXFU01000259">
    <property type="protein sequence ID" value="KAE9038641.1"/>
    <property type="molecule type" value="Genomic_DNA"/>
</dbReference>
<organism evidence="2 7">
    <name type="scientific">Phytophthora rubi</name>
    <dbReference type="NCBI Taxonomy" id="129364"/>
    <lineage>
        <taxon>Eukaryota</taxon>
        <taxon>Sar</taxon>
        <taxon>Stramenopiles</taxon>
        <taxon>Oomycota</taxon>
        <taxon>Peronosporomycetes</taxon>
        <taxon>Peronosporales</taxon>
        <taxon>Peronosporaceae</taxon>
        <taxon>Phytophthora</taxon>
    </lineage>
</organism>
<accession>A0A6A3N353</accession>
<reference evidence="5 7" key="1">
    <citation type="submission" date="2018-09" db="EMBL/GenBank/DDBJ databases">
        <title>Genomic investigation of the strawberry pathogen Phytophthora fragariae indicates pathogenicity is determined by transcriptional variation in three key races.</title>
        <authorList>
            <person name="Adams T.M."/>
            <person name="Armitage A.D."/>
            <person name="Sobczyk M.K."/>
            <person name="Bates H.J."/>
            <person name="Dunwell J.M."/>
            <person name="Nellist C.F."/>
            <person name="Harrison R.J."/>
        </authorList>
    </citation>
    <scope>NUCLEOTIDE SEQUENCE [LARGE SCALE GENOMIC DNA]</scope>
    <source>
        <strain evidence="3 5">SCRP249</strain>
        <strain evidence="2 7">SCRP324</strain>
        <strain evidence="4 6">SCRP333</strain>
    </source>
</reference>
<dbReference type="Proteomes" id="UP000435112">
    <property type="component" value="Unassembled WGS sequence"/>
</dbReference>